<name>A0A9D1INB7_9BACT</name>
<evidence type="ECO:0000313" key="1">
    <source>
        <dbReference type="EMBL" id="HIU39154.1"/>
    </source>
</evidence>
<protein>
    <submittedName>
        <fullName evidence="1">Uncharacterized protein</fullName>
    </submittedName>
</protein>
<proteinExistence type="predicted"/>
<reference evidence="1" key="1">
    <citation type="submission" date="2020-10" db="EMBL/GenBank/DDBJ databases">
        <authorList>
            <person name="Gilroy R."/>
        </authorList>
    </citation>
    <scope>NUCLEOTIDE SEQUENCE</scope>
    <source>
        <strain evidence="1">17073</strain>
    </source>
</reference>
<dbReference type="Proteomes" id="UP000824076">
    <property type="component" value="Unassembled WGS sequence"/>
</dbReference>
<evidence type="ECO:0000313" key="2">
    <source>
        <dbReference type="Proteomes" id="UP000824076"/>
    </source>
</evidence>
<sequence length="345" mass="38745">MIAAVALSMTACEVHDPFDEVLEVGQPVPTVTWALGGTVANAGDEVAFEGKYYTEPGKTPDHSEVWANVVKTESAAATSALTTSLKYTQTVSLTDTVRASQVIATYPHSMAEWDGHEYVLNATFPTSQTLRAVSWANVSDWDQERFDSYYPADFAADFVSTVIDYLTQDSTYYNDLRNVYINYDFTPEQIQGVNAAHAGYEIPVETDAGNKSDLWYTNTENVVGKYYVEIVEGTSTSVIHEIPLAEWDENDDTRTYYDIYESSPWVFCRYNDDAGTIVTSVRAQYMPTFIDLLNLIPFTDWIHNTSNQVYNVTFTRNYSQDVVFKVVDTDGNVGYTTDQYTVTIN</sequence>
<reference evidence="1" key="2">
    <citation type="journal article" date="2021" name="PeerJ">
        <title>Extensive microbial diversity within the chicken gut microbiome revealed by metagenomics and culture.</title>
        <authorList>
            <person name="Gilroy R."/>
            <person name="Ravi A."/>
            <person name="Getino M."/>
            <person name="Pursley I."/>
            <person name="Horton D.L."/>
            <person name="Alikhan N.F."/>
            <person name="Baker D."/>
            <person name="Gharbi K."/>
            <person name="Hall N."/>
            <person name="Watson M."/>
            <person name="Adriaenssens E.M."/>
            <person name="Foster-Nyarko E."/>
            <person name="Jarju S."/>
            <person name="Secka A."/>
            <person name="Antonio M."/>
            <person name="Oren A."/>
            <person name="Chaudhuri R.R."/>
            <person name="La Ragione R."/>
            <person name="Hildebrand F."/>
            <person name="Pallen M.J."/>
        </authorList>
    </citation>
    <scope>NUCLEOTIDE SEQUENCE</scope>
    <source>
        <strain evidence="1">17073</strain>
    </source>
</reference>
<dbReference type="EMBL" id="DVMS01000163">
    <property type="protein sequence ID" value="HIU39154.1"/>
    <property type="molecule type" value="Genomic_DNA"/>
</dbReference>
<dbReference type="AlphaFoldDB" id="A0A9D1INB7"/>
<gene>
    <name evidence="1" type="ORF">IAD18_05770</name>
</gene>
<comment type="caution">
    <text evidence="1">The sequence shown here is derived from an EMBL/GenBank/DDBJ whole genome shotgun (WGS) entry which is preliminary data.</text>
</comment>
<accession>A0A9D1INB7</accession>
<organism evidence="1 2">
    <name type="scientific">Candidatus Limisoma intestinavium</name>
    <dbReference type="NCBI Taxonomy" id="2840856"/>
    <lineage>
        <taxon>Bacteria</taxon>
        <taxon>Pseudomonadati</taxon>
        <taxon>Bacteroidota</taxon>
        <taxon>Bacteroidia</taxon>
        <taxon>Bacteroidales</taxon>
        <taxon>Candidatus Limisoma</taxon>
    </lineage>
</organism>